<dbReference type="AlphaFoldDB" id="A0A0P0P3X8"/>
<keyword evidence="5 7" id="KW-0472">Membrane</keyword>
<feature type="domain" description="TonB-dependent transporter Oar-like beta-barrel" evidence="10">
    <location>
        <begin position="346"/>
        <end position="915"/>
    </location>
</feature>
<dbReference type="Pfam" id="PF13620">
    <property type="entry name" value="CarboxypepD_reg"/>
    <property type="match status" value="1"/>
</dbReference>
<keyword evidence="8" id="KW-0732">Signal</keyword>
<proteinExistence type="inferred from homology"/>
<feature type="chain" id="PRO_5006052759" evidence="8">
    <location>
        <begin position="37"/>
        <end position="1047"/>
    </location>
</feature>
<evidence type="ECO:0000256" key="6">
    <source>
        <dbReference type="ARBA" id="ARBA00023237"/>
    </source>
</evidence>
<evidence type="ECO:0000256" key="5">
    <source>
        <dbReference type="ARBA" id="ARBA00023136"/>
    </source>
</evidence>
<dbReference type="InterPro" id="IPR037066">
    <property type="entry name" value="Plug_dom_sf"/>
</dbReference>
<dbReference type="InterPro" id="IPR013784">
    <property type="entry name" value="Carb-bd-like_fold"/>
</dbReference>
<evidence type="ECO:0000259" key="9">
    <source>
        <dbReference type="Pfam" id="PF07715"/>
    </source>
</evidence>
<dbReference type="GO" id="GO:0030246">
    <property type="term" value="F:carbohydrate binding"/>
    <property type="evidence" value="ECO:0007669"/>
    <property type="project" value="InterPro"/>
</dbReference>
<dbReference type="Gene3D" id="2.60.40.1120">
    <property type="entry name" value="Carboxypeptidase-like, regulatory domain"/>
    <property type="match status" value="1"/>
</dbReference>
<dbReference type="PANTHER" id="PTHR30069">
    <property type="entry name" value="TONB-DEPENDENT OUTER MEMBRANE RECEPTOR"/>
    <property type="match status" value="1"/>
</dbReference>
<evidence type="ECO:0000259" key="10">
    <source>
        <dbReference type="Pfam" id="PF25183"/>
    </source>
</evidence>
<dbReference type="STRING" id="69395.AQ619_13100"/>
<keyword evidence="12" id="KW-1185">Reference proteome</keyword>
<dbReference type="OrthoDB" id="9768147at2"/>
<keyword evidence="4 7" id="KW-0812">Transmembrane</keyword>
<keyword evidence="6 7" id="KW-0998">Cell outer membrane</keyword>
<accession>A0A0P0P3X8</accession>
<dbReference type="SUPFAM" id="SSF49452">
    <property type="entry name" value="Starch-binding domain-like"/>
    <property type="match status" value="1"/>
</dbReference>
<dbReference type="Pfam" id="PF07715">
    <property type="entry name" value="Plug"/>
    <property type="match status" value="1"/>
</dbReference>
<dbReference type="Gene3D" id="2.40.170.20">
    <property type="entry name" value="TonB-dependent receptor, beta-barrel domain"/>
    <property type="match status" value="2"/>
</dbReference>
<dbReference type="Proteomes" id="UP000056905">
    <property type="component" value="Chromosome"/>
</dbReference>
<dbReference type="InterPro" id="IPR039426">
    <property type="entry name" value="TonB-dep_rcpt-like"/>
</dbReference>
<evidence type="ECO:0000256" key="3">
    <source>
        <dbReference type="ARBA" id="ARBA00022452"/>
    </source>
</evidence>
<evidence type="ECO:0000256" key="1">
    <source>
        <dbReference type="ARBA" id="ARBA00004571"/>
    </source>
</evidence>
<sequence>MNSTKGSVRARLLTSTLLAGLASVAAPLAITAVATAVPTLASAQDYTSGALAGTVLDGSGAPIAGAAVTVKSNAQGFTRSFTTDGSGQFRSPALPAGTYTVSISKDGFQPTTDGALNVKAGGEAGYNFTLASADSTVSEVVVTATANPQLDFSQTTTGLSIDVEELQKQVPIGRNITALTLLAPGTVEGSSTNFRGQTSISGASVAENAFFLNGLNITNFDNYIGASTVPFEFYKSVEVKTGGYAAEYGRATGGIVNAVSKSGSNDFTFAVHGNWSPNSLGEAQKDTYQTRGKLREVENKDVVFEVGGPIIEDRLFFYGLAQLRDNKSVNASKAAGSINTDVARDPFYGLKLDGYITDRQHLEFTLIDTQRVTKRSSRAYTYSATGTADTYGAVLPGTRFEDGATSYVAKYTGSFTDWLTLSAAYGLNKDRNATKSALTGSPLVQSSIRAGSPAATATRRVSFQNTASQDAPRTTTREFYRADADIYVSLLGDHHIRAGFDREDLTLIHQSQRNGGGNYVYREGSATDPRGVAAGRYYLDVRTFIGGGSYTARNQAIYLQDSWDVLPNLTLNLGVRRDQFQNRGIDVGGVKGGVFVDFDNEIAFRLGATWDPTNDGTNKIFANYGRYYLPVATNTSYRQASAILDQSSFFLLPAGFQLYVPGTTTVNTAQVNPISGLPLSGIGTQITGFANSAICLPGGVGTAGVRGCTVRNNGTIQPFVSNISRDLKSTADDEYILGYEHRFDSLWKAGATLTFRKSLRAADDVSVDYAVQAYCKEKGIAGCEDVFSGFHQYTIINPGLAQTIVLSDPLPGETAVRTITFSAEQLKYPKVDRQYIALQMQFDRAFDGKWALNGSYTLSESKGNYEGYVKTDYAGGQTDAGITADFDTPGLTEGAYGLLPNHRAHVLKLYGSYQVTDSFLVGANGLVTSGRKYGCMGFNPNDPILNSAYGALSHYCNGVSSPRGSVFSDPWTYRLDLSARYTVPSFGFLPENGLTLRADVFNVFNTRKTVETNEFGELDSGAVNVNYRAPLAYMTPRSVRLGFDLVF</sequence>
<evidence type="ECO:0000256" key="8">
    <source>
        <dbReference type="SAM" id="SignalP"/>
    </source>
</evidence>
<dbReference type="InterPro" id="IPR012910">
    <property type="entry name" value="Plug_dom"/>
</dbReference>
<dbReference type="PROSITE" id="PS52016">
    <property type="entry name" value="TONB_DEPENDENT_REC_3"/>
    <property type="match status" value="1"/>
</dbReference>
<dbReference type="GO" id="GO:0009279">
    <property type="term" value="C:cell outer membrane"/>
    <property type="evidence" value="ECO:0007669"/>
    <property type="project" value="UniProtKB-SubCell"/>
</dbReference>
<feature type="signal peptide" evidence="8">
    <location>
        <begin position="1"/>
        <end position="36"/>
    </location>
</feature>
<gene>
    <name evidence="11" type="ORF">AQ619_13100</name>
</gene>
<comment type="similarity">
    <text evidence="7">Belongs to the TonB-dependent receptor family.</text>
</comment>
<name>A0A0P0P3X8_9CAUL</name>
<comment type="subcellular location">
    <subcellularLocation>
        <location evidence="1 7">Cell outer membrane</location>
        <topology evidence="1 7">Multi-pass membrane protein</topology>
    </subcellularLocation>
</comment>
<dbReference type="SUPFAM" id="SSF56935">
    <property type="entry name" value="Porins"/>
    <property type="match status" value="1"/>
</dbReference>
<dbReference type="Gene3D" id="2.170.130.10">
    <property type="entry name" value="TonB-dependent receptor, plug domain"/>
    <property type="match status" value="1"/>
</dbReference>
<dbReference type="RefSeq" id="WP_062151663.1">
    <property type="nucleotide sequence ID" value="NZ_CP013002.1"/>
</dbReference>
<evidence type="ECO:0000313" key="11">
    <source>
        <dbReference type="EMBL" id="ALL15342.1"/>
    </source>
</evidence>
<evidence type="ECO:0000256" key="4">
    <source>
        <dbReference type="ARBA" id="ARBA00022692"/>
    </source>
</evidence>
<dbReference type="InterPro" id="IPR036942">
    <property type="entry name" value="Beta-barrel_TonB_sf"/>
</dbReference>
<evidence type="ECO:0000313" key="12">
    <source>
        <dbReference type="Proteomes" id="UP000056905"/>
    </source>
</evidence>
<dbReference type="GO" id="GO:0044718">
    <property type="term" value="P:siderophore transmembrane transport"/>
    <property type="evidence" value="ECO:0007669"/>
    <property type="project" value="TreeGrafter"/>
</dbReference>
<dbReference type="GO" id="GO:0015344">
    <property type="term" value="F:siderophore uptake transmembrane transporter activity"/>
    <property type="evidence" value="ECO:0007669"/>
    <property type="project" value="TreeGrafter"/>
</dbReference>
<dbReference type="Pfam" id="PF25183">
    <property type="entry name" value="OMP_b-brl_4"/>
    <property type="match status" value="1"/>
</dbReference>
<dbReference type="PANTHER" id="PTHR30069:SF46">
    <property type="entry name" value="OAR PROTEIN"/>
    <property type="match status" value="1"/>
</dbReference>
<keyword evidence="11" id="KW-0675">Receptor</keyword>
<feature type="domain" description="TonB-dependent receptor plug" evidence="9">
    <location>
        <begin position="160"/>
        <end position="254"/>
    </location>
</feature>
<protein>
    <submittedName>
        <fullName evidence="11">TonB-dependent receptor</fullName>
    </submittedName>
</protein>
<keyword evidence="3 7" id="KW-1134">Transmembrane beta strand</keyword>
<reference evidence="11 12" key="1">
    <citation type="submission" date="2015-10" db="EMBL/GenBank/DDBJ databases">
        <title>Conservation of the essential genome among Caulobacter and Brevundimonas species.</title>
        <authorList>
            <person name="Scott D."/>
            <person name="Ely B."/>
        </authorList>
    </citation>
    <scope>NUCLEOTIDE SEQUENCE [LARGE SCALE GENOMIC DNA]</scope>
    <source>
        <strain evidence="11 12">CB4</strain>
    </source>
</reference>
<keyword evidence="2 7" id="KW-0813">Transport</keyword>
<dbReference type="EMBL" id="CP013002">
    <property type="protein sequence ID" value="ALL15342.1"/>
    <property type="molecule type" value="Genomic_DNA"/>
</dbReference>
<dbReference type="InterPro" id="IPR057601">
    <property type="entry name" value="Oar-like_b-barrel"/>
</dbReference>
<organism evidence="11 12">
    <name type="scientific">Caulobacter henricii</name>
    <dbReference type="NCBI Taxonomy" id="69395"/>
    <lineage>
        <taxon>Bacteria</taxon>
        <taxon>Pseudomonadati</taxon>
        <taxon>Pseudomonadota</taxon>
        <taxon>Alphaproteobacteria</taxon>
        <taxon>Caulobacterales</taxon>
        <taxon>Caulobacteraceae</taxon>
        <taxon>Caulobacter</taxon>
    </lineage>
</organism>
<dbReference type="KEGG" id="chq:AQ619_13100"/>
<evidence type="ECO:0000256" key="2">
    <source>
        <dbReference type="ARBA" id="ARBA00022448"/>
    </source>
</evidence>
<evidence type="ECO:0000256" key="7">
    <source>
        <dbReference type="PROSITE-ProRule" id="PRU01360"/>
    </source>
</evidence>